<keyword evidence="8 13" id="KW-0472">Membrane</keyword>
<evidence type="ECO:0000256" key="9">
    <source>
        <dbReference type="ARBA" id="ARBA00023180"/>
    </source>
</evidence>
<evidence type="ECO:0000256" key="5">
    <source>
        <dbReference type="ARBA" id="ARBA00022737"/>
    </source>
</evidence>
<dbReference type="EMBL" id="VOFY01000005">
    <property type="protein sequence ID" value="KAA8592769.1"/>
    <property type="molecule type" value="Genomic_DNA"/>
</dbReference>
<keyword evidence="6 13" id="KW-1133">Transmembrane helix</keyword>
<dbReference type="GO" id="GO:0005615">
    <property type="term" value="C:extracellular space"/>
    <property type="evidence" value="ECO:0007669"/>
    <property type="project" value="TreeGrafter"/>
</dbReference>
<dbReference type="PANTHER" id="PTHR45712:SF19">
    <property type="entry name" value="LEUCINE-RICH REPEAT TRANSMEMBRANE NEURONAL PROTEIN 2"/>
    <property type="match status" value="1"/>
</dbReference>
<evidence type="ECO:0000256" key="3">
    <source>
        <dbReference type="ARBA" id="ARBA00022692"/>
    </source>
</evidence>
<keyword evidence="15" id="KW-1185">Reference proteome</keyword>
<evidence type="ECO:0000313" key="14">
    <source>
        <dbReference type="EMBL" id="KAA8592769.1"/>
    </source>
</evidence>
<dbReference type="Pfam" id="PF13855">
    <property type="entry name" value="LRR_8"/>
    <property type="match status" value="3"/>
</dbReference>
<accession>A0A5J5DHM5</accession>
<evidence type="ECO:0000256" key="4">
    <source>
        <dbReference type="ARBA" id="ARBA00022729"/>
    </source>
</evidence>
<keyword evidence="7" id="KW-0770">Synapse</keyword>
<reference evidence="14 15" key="1">
    <citation type="submission" date="2019-08" db="EMBL/GenBank/DDBJ databases">
        <title>A chromosome-level genome assembly, high-density linkage maps, and genome scans reveal the genomic architecture of hybrid incompatibilities underlying speciation via character displacement in darters (Percidae: Etheostominae).</title>
        <authorList>
            <person name="Moran R.L."/>
            <person name="Catchen J.M."/>
            <person name="Fuller R.C."/>
        </authorList>
    </citation>
    <scope>NUCLEOTIDE SEQUENCE [LARGE SCALE GENOMIC DNA]</scope>
    <source>
        <strain evidence="14">EspeVRDwgs_2016</strain>
        <tissue evidence="14">Muscle</tissue>
    </source>
</reference>
<dbReference type="InterPro" id="IPR003591">
    <property type="entry name" value="Leu-rich_rpt_typical-subtyp"/>
</dbReference>
<comment type="similarity">
    <text evidence="11">Belongs to the LRRTM family.</text>
</comment>
<evidence type="ECO:0000256" key="8">
    <source>
        <dbReference type="ARBA" id="ARBA00023136"/>
    </source>
</evidence>
<dbReference type="InterPro" id="IPR050333">
    <property type="entry name" value="SLRP"/>
</dbReference>
<name>A0A5J5DHM5_9PERO</name>
<dbReference type="PANTHER" id="PTHR45712">
    <property type="entry name" value="AGAP008170-PA"/>
    <property type="match status" value="1"/>
</dbReference>
<evidence type="ECO:0000256" key="13">
    <source>
        <dbReference type="SAM" id="Phobius"/>
    </source>
</evidence>
<evidence type="ECO:0000256" key="11">
    <source>
        <dbReference type="ARBA" id="ARBA00038250"/>
    </source>
</evidence>
<comment type="subcellular location">
    <subcellularLocation>
        <location evidence="10">Postsynaptic cell membrane</location>
        <topology evidence="10">Single-pass type I membrane protein</topology>
    </subcellularLocation>
</comment>
<evidence type="ECO:0000313" key="15">
    <source>
        <dbReference type="Proteomes" id="UP000327493"/>
    </source>
</evidence>
<evidence type="ECO:0000256" key="12">
    <source>
        <dbReference type="SAM" id="MobiDB-lite"/>
    </source>
</evidence>
<protein>
    <recommendedName>
        <fullName evidence="16">LRRNT domain-containing protein</fullName>
    </recommendedName>
</protein>
<evidence type="ECO:0000256" key="6">
    <source>
        <dbReference type="ARBA" id="ARBA00022989"/>
    </source>
</evidence>
<proteinExistence type="inferred from homology"/>
<keyword evidence="5" id="KW-0677">Repeat</keyword>
<dbReference type="SUPFAM" id="SSF52058">
    <property type="entry name" value="L domain-like"/>
    <property type="match status" value="1"/>
</dbReference>
<dbReference type="GO" id="GO:0045211">
    <property type="term" value="C:postsynaptic membrane"/>
    <property type="evidence" value="ECO:0007669"/>
    <property type="project" value="UniProtKB-SubCell"/>
</dbReference>
<dbReference type="InterPro" id="IPR001611">
    <property type="entry name" value="Leu-rich_rpt"/>
</dbReference>
<evidence type="ECO:0000256" key="2">
    <source>
        <dbReference type="ARBA" id="ARBA00022614"/>
    </source>
</evidence>
<dbReference type="InterPro" id="IPR032675">
    <property type="entry name" value="LRR_dom_sf"/>
</dbReference>
<dbReference type="SMART" id="SM00369">
    <property type="entry name" value="LRR_TYP"/>
    <property type="match status" value="9"/>
</dbReference>
<dbReference type="PROSITE" id="PS51450">
    <property type="entry name" value="LRR"/>
    <property type="match status" value="3"/>
</dbReference>
<feature type="region of interest" description="Disordered" evidence="12">
    <location>
        <begin position="167"/>
        <end position="193"/>
    </location>
</feature>
<dbReference type="Proteomes" id="UP000327493">
    <property type="component" value="Chromosome 5"/>
</dbReference>
<keyword evidence="1" id="KW-1003">Cell membrane</keyword>
<feature type="region of interest" description="Disordered" evidence="12">
    <location>
        <begin position="1"/>
        <end position="26"/>
    </location>
</feature>
<keyword evidence="3 13" id="KW-0812">Transmembrane</keyword>
<evidence type="ECO:0008006" key="16">
    <source>
        <dbReference type="Google" id="ProtNLM"/>
    </source>
</evidence>
<dbReference type="Gene3D" id="3.80.10.10">
    <property type="entry name" value="Ribonuclease Inhibitor"/>
    <property type="match status" value="1"/>
</dbReference>
<keyword evidence="9" id="KW-0325">Glycoprotein</keyword>
<feature type="transmembrane region" description="Helical" evidence="13">
    <location>
        <begin position="819"/>
        <end position="841"/>
    </location>
</feature>
<evidence type="ECO:0000256" key="7">
    <source>
        <dbReference type="ARBA" id="ARBA00023018"/>
    </source>
</evidence>
<gene>
    <name evidence="14" type="ORF">FQN60_018224</name>
</gene>
<evidence type="ECO:0000256" key="1">
    <source>
        <dbReference type="ARBA" id="ARBA00022475"/>
    </source>
</evidence>
<sequence length="912" mass="101864">MDGKVDRDGDAAFHHEHPWQHISQDQKHGLIDLDRGRHHDGVGHRSDLALTVQLIHGHPEVTEQLVSHVSHRQSQDDGLTRSPLLVLPVVPQTHQEDVAIKEDGRDSNQTCHYPEDAGTAACFSHTGMVVPHGAVVHPGVGAVRHHRAETGVSAGGSALRGLDVLPEETTADQQPDEKQEEEQQQESTYHCPDYDTHLIGSWKEKTGMATIPTGGGRQRLFIQQQELSIVNLDGQAKRSPSVQVTQSQDFGLLHIMLMSLESLKPWSHPMSGQMLGLQSQALPARLMVVNERQLAGHILSPLLSSSRTAACRTRHDILQSNITEPVGDIQHTGRSSVENTILDCSALESLRPNVQTGILGACPTIWTKRRVRLTCGPGTHATESPNHEEEPTPRKYGYVRGSARWLVFTVVVPAWLLAAPNSIRERSCPQSCRCDGKIIYCESNAFRDVPTNVSVGTQGLSLRYNSLVNLRAHQFAGLSQLVWLYLDHNYINDVDGQAFHGIRRLKELILSSNKITLLKNNSFHDVPNLRNLDLSYNKLQVLRPNQFMGLRKLLSLHLRSNSLKTVPMRVFLDCRNLEFLDIGYNRLRSLTRNAFAGLLKLIELHLEHNQFSKINFAHFPRLTNLRALYLQWNRIKLLTQGLPWMWTSLQKLDLSGNELQVLDPSTFQCLPNLQTLNLDSNKLSNVSQQAVEAWISLTTISLAGNLWHCNPNICPLVAWLKAFKGNKETTMICAGPKEAQGEKVTDVVEAYNICTATPAPVSSTPSPLTSSFRPELLPLPTQSVVDKKLIWNRTASPSPSEASPTIPLPDTEYVSFHKIIAGSVALLLSVAIILLVIYVSWRRYPSSIKQLQQRSLVKKRQKKARETERSLNSPLQEYYVDYKPSHSETMDVLVNGTGPYTYTISGSRECEV</sequence>
<evidence type="ECO:0000256" key="10">
    <source>
        <dbReference type="ARBA" id="ARBA00035006"/>
    </source>
</evidence>
<dbReference type="FunFam" id="3.80.10.10:FF:000005">
    <property type="entry name" value="leucine-rich repeat transmembrane neuronal protein 4"/>
    <property type="match status" value="1"/>
</dbReference>
<dbReference type="AlphaFoldDB" id="A0A5J5DHM5"/>
<keyword evidence="2" id="KW-0433">Leucine-rich repeat</keyword>
<comment type="caution">
    <text evidence="14">The sequence shown here is derived from an EMBL/GenBank/DDBJ whole genome shotgun (WGS) entry which is preliminary data.</text>
</comment>
<keyword evidence="4" id="KW-0732">Signal</keyword>
<organism evidence="14 15">
    <name type="scientific">Etheostoma spectabile</name>
    <name type="common">orangethroat darter</name>
    <dbReference type="NCBI Taxonomy" id="54343"/>
    <lineage>
        <taxon>Eukaryota</taxon>
        <taxon>Metazoa</taxon>
        <taxon>Chordata</taxon>
        <taxon>Craniata</taxon>
        <taxon>Vertebrata</taxon>
        <taxon>Euteleostomi</taxon>
        <taxon>Actinopterygii</taxon>
        <taxon>Neopterygii</taxon>
        <taxon>Teleostei</taxon>
        <taxon>Neoteleostei</taxon>
        <taxon>Acanthomorphata</taxon>
        <taxon>Eupercaria</taxon>
        <taxon>Perciformes</taxon>
        <taxon>Percoidei</taxon>
        <taxon>Percidae</taxon>
        <taxon>Etheostomatinae</taxon>
        <taxon>Etheostoma</taxon>
    </lineage>
</organism>